<comment type="caution">
    <text evidence="1">The sequence shown here is derived from an EMBL/GenBank/DDBJ whole genome shotgun (WGS) entry which is preliminary data.</text>
</comment>
<name>U2Q2V4_9BACL</name>
<sequence>MICSKNKAGDIMDKNVNFNNVLKIILVEWKLLELSKEKLFEKVEQFYEGGNKNETENKKS</sequence>
<keyword evidence="2" id="KW-1185">Reference proteome</keyword>
<proteinExistence type="predicted"/>
<dbReference type="AlphaFoldDB" id="U2Q2V4"/>
<accession>U2Q2V4</accession>
<organism evidence="1 2">
    <name type="scientific">Gemella bergeri ATCC 700627</name>
    <dbReference type="NCBI Taxonomy" id="1321820"/>
    <lineage>
        <taxon>Bacteria</taxon>
        <taxon>Bacillati</taxon>
        <taxon>Bacillota</taxon>
        <taxon>Bacilli</taxon>
        <taxon>Bacillales</taxon>
        <taxon>Gemellaceae</taxon>
        <taxon>Gemella</taxon>
    </lineage>
</organism>
<dbReference type="PATRIC" id="fig|1321820.3.peg.1167"/>
<dbReference type="Proteomes" id="UP000016637">
    <property type="component" value="Unassembled WGS sequence"/>
</dbReference>
<evidence type="ECO:0000313" key="1">
    <source>
        <dbReference type="EMBL" id="ERK57065.1"/>
    </source>
</evidence>
<gene>
    <name evidence="1" type="ORF">HMPREF1983_01205</name>
</gene>
<reference evidence="1 2" key="1">
    <citation type="submission" date="2013-08" db="EMBL/GenBank/DDBJ databases">
        <authorList>
            <person name="Weinstock G."/>
            <person name="Sodergren E."/>
            <person name="Wylie T."/>
            <person name="Fulton L."/>
            <person name="Fulton R."/>
            <person name="Fronick C."/>
            <person name="O'Laughlin M."/>
            <person name="Godfrey J."/>
            <person name="Miner T."/>
            <person name="Herter B."/>
            <person name="Appelbaum E."/>
            <person name="Cordes M."/>
            <person name="Lek S."/>
            <person name="Wollam A."/>
            <person name="Pepin K.H."/>
            <person name="Palsikar V.B."/>
            <person name="Mitreva M."/>
            <person name="Wilson R.K."/>
        </authorList>
    </citation>
    <scope>NUCLEOTIDE SEQUENCE [LARGE SCALE GENOMIC DNA]</scope>
    <source>
        <strain evidence="1 2">ATCC 700627</strain>
    </source>
</reference>
<evidence type="ECO:0000313" key="2">
    <source>
        <dbReference type="Proteomes" id="UP000016637"/>
    </source>
</evidence>
<dbReference type="EMBL" id="AWVP01000074">
    <property type="protein sequence ID" value="ERK57065.1"/>
    <property type="molecule type" value="Genomic_DNA"/>
</dbReference>
<protein>
    <submittedName>
        <fullName evidence="1">Uncharacterized protein</fullName>
    </submittedName>
</protein>
<dbReference type="HOGENOM" id="CLU_2934909_0_0_9"/>